<reference evidence="3 4" key="1">
    <citation type="submission" date="2018-03" db="EMBL/GenBank/DDBJ databases">
        <authorList>
            <person name="Gulvik C.A."/>
        </authorList>
    </citation>
    <scope>NUCLEOTIDE SEQUENCE [LARGE SCALE GENOMIC DNA]</scope>
    <source>
        <strain evidence="3 4">JCM 31581</strain>
    </source>
</reference>
<dbReference type="PANTHER" id="PTHR43736">
    <property type="entry name" value="ADP-RIBOSE PYROPHOSPHATASE"/>
    <property type="match status" value="1"/>
</dbReference>
<dbReference type="RefSeq" id="WP_125943140.1">
    <property type="nucleotide sequence ID" value="NZ_PXZH01000002.1"/>
</dbReference>
<evidence type="ECO:0000256" key="1">
    <source>
        <dbReference type="ARBA" id="ARBA00005582"/>
    </source>
</evidence>
<evidence type="ECO:0000313" key="3">
    <source>
        <dbReference type="EMBL" id="RST89206.1"/>
    </source>
</evidence>
<gene>
    <name evidence="3" type="ORF">C7P63_05360</name>
</gene>
<dbReference type="PROSITE" id="PS51462">
    <property type="entry name" value="NUDIX"/>
    <property type="match status" value="1"/>
</dbReference>
<dbReference type="InterPro" id="IPR015797">
    <property type="entry name" value="NUDIX_hydrolase-like_dom_sf"/>
</dbReference>
<keyword evidence="4" id="KW-1185">Reference proteome</keyword>
<dbReference type="Pfam" id="PF00293">
    <property type="entry name" value="NUDIX"/>
    <property type="match status" value="1"/>
</dbReference>
<sequence length="191" mass="21824">MSTSLITEITQYQTVNEQEERDKALILAELTNNPQVFLRESSLAHMTASAWVVNEDKTKVLMVYHHIYNSWSWLGGHADGEEDLLKVAIKEVKEESGLKQVSPVSTNIFSLEVLTVDGHIKHGQYVSSHLHLNVTYLLEAKEKDKLVIKPDENSGVAWFPLEKAVEASTEPWFQKHVYQKLNAKLVERNKR</sequence>
<organism evidence="3 4">
    <name type="scientific">Vagococcus humatus</name>
    <dbReference type="NCBI Taxonomy" id="1889241"/>
    <lineage>
        <taxon>Bacteria</taxon>
        <taxon>Bacillati</taxon>
        <taxon>Bacillota</taxon>
        <taxon>Bacilli</taxon>
        <taxon>Lactobacillales</taxon>
        <taxon>Enterococcaceae</taxon>
        <taxon>Vagococcus</taxon>
    </lineage>
</organism>
<dbReference type="PANTHER" id="PTHR43736:SF1">
    <property type="entry name" value="DIHYDRONEOPTERIN TRIPHOSPHATE DIPHOSPHATASE"/>
    <property type="match status" value="1"/>
</dbReference>
<keyword evidence="3" id="KW-0378">Hydrolase</keyword>
<proteinExistence type="inferred from homology"/>
<dbReference type="Gene3D" id="3.90.79.10">
    <property type="entry name" value="Nucleoside Triphosphate Pyrophosphohydrolase"/>
    <property type="match status" value="1"/>
</dbReference>
<evidence type="ECO:0000313" key="4">
    <source>
        <dbReference type="Proteomes" id="UP000277864"/>
    </source>
</evidence>
<accession>A0A429Z690</accession>
<dbReference type="InterPro" id="IPR000086">
    <property type="entry name" value="NUDIX_hydrolase_dom"/>
</dbReference>
<dbReference type="EMBL" id="PXZH01000002">
    <property type="protein sequence ID" value="RST89206.1"/>
    <property type="molecule type" value="Genomic_DNA"/>
</dbReference>
<dbReference type="SUPFAM" id="SSF55811">
    <property type="entry name" value="Nudix"/>
    <property type="match status" value="1"/>
</dbReference>
<feature type="domain" description="Nudix hydrolase" evidence="2">
    <location>
        <begin position="43"/>
        <end position="184"/>
    </location>
</feature>
<comment type="caution">
    <text evidence="3">The sequence shown here is derived from an EMBL/GenBank/DDBJ whole genome shotgun (WGS) entry which is preliminary data.</text>
</comment>
<dbReference type="CDD" id="cd03674">
    <property type="entry name" value="NUDIX_Hydrolase"/>
    <property type="match status" value="1"/>
</dbReference>
<dbReference type="AlphaFoldDB" id="A0A429Z690"/>
<protein>
    <submittedName>
        <fullName evidence="3">NUDIX hydrolase</fullName>
    </submittedName>
</protein>
<comment type="similarity">
    <text evidence="1">Belongs to the Nudix hydrolase family.</text>
</comment>
<dbReference type="OrthoDB" id="9787880at2"/>
<name>A0A429Z690_9ENTE</name>
<evidence type="ECO:0000259" key="2">
    <source>
        <dbReference type="PROSITE" id="PS51462"/>
    </source>
</evidence>
<dbReference type="GO" id="GO:0016787">
    <property type="term" value="F:hydrolase activity"/>
    <property type="evidence" value="ECO:0007669"/>
    <property type="project" value="UniProtKB-KW"/>
</dbReference>
<dbReference type="Proteomes" id="UP000277864">
    <property type="component" value="Unassembled WGS sequence"/>
</dbReference>